<proteinExistence type="predicted"/>
<evidence type="ECO:0000313" key="1">
    <source>
        <dbReference type="EMBL" id="BAU98141.1"/>
    </source>
</evidence>
<dbReference type="EMBL" id="LC085180">
    <property type="protein sequence ID" value="BAU98141.1"/>
    <property type="molecule type" value="Genomic_DNA"/>
</dbReference>
<accession>A0A169SY06</accession>
<dbReference type="PATRIC" id="fig|1282.1161.peg.1287"/>
<reference evidence="1" key="1">
    <citation type="submission" date="2015-09" db="EMBL/GenBank/DDBJ databases">
        <title>Distribution of SCCmec types in fusidic acid resistant Staphylococcus epidermidis and identification of a novel SCC7684 element.</title>
        <authorList>
            <person name="Chen H.J."/>
            <person name="Teng L.J."/>
        </authorList>
    </citation>
    <scope>NUCLEOTIDE SEQUENCE</scope>
    <source>
        <strain evidence="1">NTUH-7684</strain>
    </source>
</reference>
<organism evidence="1">
    <name type="scientific">Staphylococcus epidermidis</name>
    <dbReference type="NCBI Taxonomy" id="1282"/>
    <lineage>
        <taxon>Bacteria</taxon>
        <taxon>Bacillati</taxon>
        <taxon>Bacillota</taxon>
        <taxon>Bacilli</taxon>
        <taxon>Bacillales</taxon>
        <taxon>Staphylococcaceae</taxon>
        <taxon>Staphylococcus</taxon>
    </lineage>
</organism>
<protein>
    <submittedName>
        <fullName evidence="1">Uncharacterized protein</fullName>
    </submittedName>
</protein>
<sequence length="117" mass="13617">MCKEVRLTHQYGESKSEHKFEGQIVFPDGFSSNIVFQLSERANSLLTLMIGTGLMLPKGSYFSCNSILDEIGDDVYSDIYDEEIFVINHLFDLYFECRCSLYELGEEDNIKYKIFKR</sequence>
<dbReference type="AlphaFoldDB" id="A0A169SY06"/>
<name>A0A169SY06_STAEP</name>
<dbReference type="RefSeq" id="WP_002504077.1">
    <property type="nucleotide sequence ID" value="NZ_CP010942.1"/>
</dbReference>